<evidence type="ECO:0000313" key="3">
    <source>
        <dbReference type="Proteomes" id="UP000001299"/>
    </source>
</evidence>
<keyword evidence="1" id="KW-1133">Transmembrane helix</keyword>
<keyword evidence="1" id="KW-0472">Membrane</keyword>
<feature type="transmembrane region" description="Helical" evidence="1">
    <location>
        <begin position="296"/>
        <end position="315"/>
    </location>
</feature>
<feature type="transmembrane region" description="Helical" evidence="1">
    <location>
        <begin position="25"/>
        <end position="49"/>
    </location>
</feature>
<evidence type="ECO:0000256" key="1">
    <source>
        <dbReference type="SAM" id="Phobius"/>
    </source>
</evidence>
<feature type="transmembrane region" description="Helical" evidence="1">
    <location>
        <begin position="336"/>
        <end position="354"/>
    </location>
</feature>
<dbReference type="STRING" id="515622.bpr_I0757"/>
<organism evidence="2 3">
    <name type="scientific">Butyrivibrio proteoclasticus (strain ATCC 51982 / DSM 14932 / B316)</name>
    <name type="common">Clostridium proteoclasticum</name>
    <dbReference type="NCBI Taxonomy" id="515622"/>
    <lineage>
        <taxon>Bacteria</taxon>
        <taxon>Bacillati</taxon>
        <taxon>Bacillota</taxon>
        <taxon>Clostridia</taxon>
        <taxon>Lachnospirales</taxon>
        <taxon>Lachnospiraceae</taxon>
        <taxon>Butyrivibrio</taxon>
    </lineage>
</organism>
<name>E0S125_BUTPB</name>
<dbReference type="AlphaFoldDB" id="E0S125"/>
<keyword evidence="3" id="KW-1185">Reference proteome</keyword>
<feature type="transmembrane region" description="Helical" evidence="1">
    <location>
        <begin position="157"/>
        <end position="173"/>
    </location>
</feature>
<dbReference type="KEGG" id="bpb:bpr_I0757"/>
<feature type="transmembrane region" description="Helical" evidence="1">
    <location>
        <begin position="134"/>
        <end position="151"/>
    </location>
</feature>
<gene>
    <name evidence="2" type="ordered locus">bpr_I0757</name>
</gene>
<reference evidence="2 3" key="1">
    <citation type="journal article" date="2010" name="PLoS ONE">
        <title>The glycobiome of the rumen bacterium Butyrivibrio proteoclasticus B316(T) highlights adaptation to a polysaccharide-rich environment.</title>
        <authorList>
            <person name="Kelly W.J."/>
            <person name="Leahy S.C."/>
            <person name="Altermann E."/>
            <person name="Yeoman C.J."/>
            <person name="Dunne J.C."/>
            <person name="Kong Z."/>
            <person name="Pacheco D.M."/>
            <person name="Li D."/>
            <person name="Noel S.J."/>
            <person name="Moon C.D."/>
            <person name="Cookson A.L."/>
            <person name="Attwood G.T."/>
        </authorList>
    </citation>
    <scope>NUCLEOTIDE SEQUENCE [LARGE SCALE GENOMIC DNA]</scope>
    <source>
        <strain evidence="3">ATCC 51982 / DSM 14932 / B316</strain>
    </source>
</reference>
<accession>E0S125</accession>
<dbReference type="eggNOG" id="ENOG5033E7M">
    <property type="taxonomic scope" value="Bacteria"/>
</dbReference>
<dbReference type="HOGENOM" id="CLU_488095_0_0_9"/>
<dbReference type="Proteomes" id="UP000001299">
    <property type="component" value="Chromosome 1"/>
</dbReference>
<sequence>MDNKSLDRSKEQSHKDCFLLLKNNIFLLLGMSIAVAICMYGILGIFGFSAFPDEFGYWSPAAAILGYDWSEITGLGSYYSYGYSVLLVPILLLFHNAITTYRAAIILNLVLQCLSMVLLFLIARELFPEENRNVLAIIAAIAALYPAWMFYVNTTMAEALLYFGLILSIYLMFRFVKKPGVLFGILYAILLVYLYMVHMRCIGTIAAGLITIIIWAVARTKNHTRKGYRIWILIALVIALFAGTFLLKDKIIQILYHRTSSDILSWNDYSGLAYRIKKIISLQGFTYLVKDICGKVLYLGLATFGTAYFGIALCVRKFVSSFGRIRKREASYTDFLWIYILLIIVFQFLVALVYLNGASAPEADRLDNFLHGRYIDFFIPILFVLGFEEMLSGEKTYLGMAIVLLMYLGLGFVAYRVIAENNLFMRNAHGFTMVGMSYFIEYPFTDTFAFFRKELLLQIGLTLVVDLIIILCRRFRQRLLVALFLIIQVSLGVVACTKFIFLNQSYIYEDVRLADVLNDVTDMYPDKKVVHIYEGEVPYIQLVQFGSRDTDIQVVNGDEVDVDINEYLRDDTILITCECQDYAQQVRDYYDEEWMLGHLRLYYNQ</sequence>
<feature type="transmembrane region" description="Helical" evidence="1">
    <location>
        <begin position="79"/>
        <end position="98"/>
    </location>
</feature>
<dbReference type="EMBL" id="CP001810">
    <property type="protein sequence ID" value="ADL33500.1"/>
    <property type="molecule type" value="Genomic_DNA"/>
</dbReference>
<feature type="transmembrane region" description="Helical" evidence="1">
    <location>
        <begin position="398"/>
        <end position="418"/>
    </location>
</feature>
<feature type="transmembrane region" description="Helical" evidence="1">
    <location>
        <begin position="202"/>
        <end position="218"/>
    </location>
</feature>
<proteinExistence type="predicted"/>
<feature type="transmembrane region" description="Helical" evidence="1">
    <location>
        <begin position="479"/>
        <end position="502"/>
    </location>
</feature>
<feature type="transmembrane region" description="Helical" evidence="1">
    <location>
        <begin position="455"/>
        <end position="472"/>
    </location>
</feature>
<keyword evidence="1" id="KW-0812">Transmembrane</keyword>
<protein>
    <submittedName>
        <fullName evidence="2">Uncharacterized protein</fullName>
    </submittedName>
</protein>
<evidence type="ECO:0000313" key="2">
    <source>
        <dbReference type="EMBL" id="ADL33500.1"/>
    </source>
</evidence>
<feature type="transmembrane region" description="Helical" evidence="1">
    <location>
        <begin position="104"/>
        <end position="122"/>
    </location>
</feature>
<feature type="transmembrane region" description="Helical" evidence="1">
    <location>
        <begin position="230"/>
        <end position="247"/>
    </location>
</feature>